<protein>
    <recommendedName>
        <fullName evidence="1">Uracil-DNA glycosylase-like domain-containing protein</fullName>
    </recommendedName>
</protein>
<dbReference type="BioCyc" id="ECAT999415-HMP:GTTI-42-MONOMER"/>
<dbReference type="SUPFAM" id="SSF52141">
    <property type="entry name" value="Uracil-DNA glycosylase-like"/>
    <property type="match status" value="1"/>
</dbReference>
<gene>
    <name evidence="2" type="ORF">HMPREF9943_00033</name>
</gene>
<name>M2Q5Y4_9FIRM</name>
<dbReference type="InterPro" id="IPR005122">
    <property type="entry name" value="Uracil-DNA_glycosylase-like"/>
</dbReference>
<dbReference type="eggNOG" id="COG3663">
    <property type="taxonomic scope" value="Bacteria"/>
</dbReference>
<dbReference type="RefSeq" id="WP_004801044.1">
    <property type="nucleotide sequence ID" value="NZ_KB446646.1"/>
</dbReference>
<dbReference type="PATRIC" id="fig|999415.3.peg.35"/>
<dbReference type="OrthoDB" id="9799921at2"/>
<reference evidence="2 3" key="1">
    <citation type="submission" date="2013-02" db="EMBL/GenBank/DDBJ databases">
        <title>The Genome Sequence of Lactobacillus catenaformis F0143.</title>
        <authorList>
            <consortium name="The Broad Institute Genome Sequencing Platform"/>
            <person name="Earl A."/>
            <person name="Ward D."/>
            <person name="Feldgarden M."/>
            <person name="Gevers D."/>
            <person name="Izard J."/>
            <person name="Blanton J.M."/>
            <person name="Mathney J."/>
            <person name="Dewhirst F.E."/>
            <person name="Young S.K."/>
            <person name="Zeng Q."/>
            <person name="Gargeya S."/>
            <person name="Fitzgerald M."/>
            <person name="Haas B."/>
            <person name="Abouelleil A."/>
            <person name="Alvarado L."/>
            <person name="Arachchi H.M."/>
            <person name="Berlin A."/>
            <person name="Chapman S.B."/>
            <person name="Gearin G."/>
            <person name="Goldberg J."/>
            <person name="Griggs A."/>
            <person name="Gujja S."/>
            <person name="Hansen M."/>
            <person name="Heiman D."/>
            <person name="Howarth C."/>
            <person name="Larimer J."/>
            <person name="Lui A."/>
            <person name="MacDonald P.J.P."/>
            <person name="McCowen C."/>
            <person name="Montmayeur A."/>
            <person name="Murphy C."/>
            <person name="Neiman D."/>
            <person name="Pearson M."/>
            <person name="Priest M."/>
            <person name="Roberts A."/>
            <person name="Saif S."/>
            <person name="Shea T."/>
            <person name="Sisk P."/>
            <person name="Stolte C."/>
            <person name="Sykes S."/>
            <person name="Wortman J."/>
            <person name="Nusbaum C."/>
            <person name="Birren B."/>
        </authorList>
    </citation>
    <scope>NUCLEOTIDE SEQUENCE [LARGE SCALE GENOMIC DNA]</scope>
    <source>
        <strain evidence="2 3">OT 569</strain>
    </source>
</reference>
<dbReference type="Gene3D" id="3.40.470.10">
    <property type="entry name" value="Uracil-DNA glycosylase-like domain"/>
    <property type="match status" value="1"/>
</dbReference>
<evidence type="ECO:0000313" key="2">
    <source>
        <dbReference type="EMBL" id="EMD17601.1"/>
    </source>
</evidence>
<accession>M2Q5Y4</accession>
<dbReference type="Pfam" id="PF03167">
    <property type="entry name" value="UDG"/>
    <property type="match status" value="1"/>
</dbReference>
<comment type="caution">
    <text evidence="2">The sequence shown here is derived from an EMBL/GenBank/DDBJ whole genome shotgun (WGS) entry which is preliminary data.</text>
</comment>
<dbReference type="EMBL" id="AGEJ01000001">
    <property type="protein sequence ID" value="EMD17601.1"/>
    <property type="molecule type" value="Genomic_DNA"/>
</dbReference>
<feature type="domain" description="Uracil-DNA glycosylase-like" evidence="1">
    <location>
        <begin position="15"/>
        <end position="157"/>
    </location>
</feature>
<evidence type="ECO:0000259" key="1">
    <source>
        <dbReference type="Pfam" id="PF03167"/>
    </source>
</evidence>
<sequence>MEEDRIHHPLEPIKDKNSKILILGSFPSVKSRDFLFYYAHLQNRFWTIMNFLLHEESRTVKEKKDMMLRHHIALWDVIESCRINGSSDASIKEVRCNDISSLIKETKVTHIYTNGKTAYQLFKKYQSDIELPIICLPSTSPANASYSLERLLKIWEKILENI</sequence>
<dbReference type="Proteomes" id="UP000011758">
    <property type="component" value="Unassembled WGS sequence"/>
</dbReference>
<dbReference type="STRING" id="999415.HMPREF9943_00033"/>
<dbReference type="CDD" id="cd10032">
    <property type="entry name" value="UDG-F6_HDG"/>
    <property type="match status" value="1"/>
</dbReference>
<dbReference type="AlphaFoldDB" id="M2Q5Y4"/>
<proteinExistence type="predicted"/>
<evidence type="ECO:0000313" key="3">
    <source>
        <dbReference type="Proteomes" id="UP000011758"/>
    </source>
</evidence>
<dbReference type="InterPro" id="IPR026353">
    <property type="entry name" value="Hypoxan-DNA_Glyclase"/>
</dbReference>
<dbReference type="InterPro" id="IPR036895">
    <property type="entry name" value="Uracil-DNA_glycosylase-like_sf"/>
</dbReference>
<keyword evidence="3" id="KW-1185">Reference proteome</keyword>
<dbReference type="NCBIfam" id="TIGR04274">
    <property type="entry name" value="hypoxanDNAglyco"/>
    <property type="match status" value="1"/>
</dbReference>
<organism evidence="2 3">
    <name type="scientific">Eggerthia catenaformis OT 569 = DSM 20559</name>
    <dbReference type="NCBI Taxonomy" id="999415"/>
    <lineage>
        <taxon>Bacteria</taxon>
        <taxon>Bacillati</taxon>
        <taxon>Bacillota</taxon>
        <taxon>Erysipelotrichia</taxon>
        <taxon>Erysipelotrichales</taxon>
        <taxon>Coprobacillaceae</taxon>
        <taxon>Eggerthia</taxon>
    </lineage>
</organism>